<comment type="caution">
    <text evidence="1">The sequence shown here is derived from an EMBL/GenBank/DDBJ whole genome shotgun (WGS) entry which is preliminary data.</text>
</comment>
<dbReference type="AlphaFoldDB" id="K2A2Y8"/>
<gene>
    <name evidence="1" type="ORF">ACD_71C00154G0006</name>
</gene>
<accession>K2A2Y8</accession>
<sequence length="35" mass="4218">MTTTPHIEFIEVDNDIQKRMDAIVSLWNDKKTIWK</sequence>
<reference evidence="1" key="1">
    <citation type="journal article" date="2012" name="Science">
        <title>Fermentation, hydrogen, and sulfur metabolism in multiple uncultivated bacterial phyla.</title>
        <authorList>
            <person name="Wrighton K.C."/>
            <person name="Thomas B.C."/>
            <person name="Sharon I."/>
            <person name="Miller C.S."/>
            <person name="Castelle C.J."/>
            <person name="VerBerkmoes N.C."/>
            <person name="Wilkins M.J."/>
            <person name="Hettich R.L."/>
            <person name="Lipton M.S."/>
            <person name="Williams K.H."/>
            <person name="Long P.E."/>
            <person name="Banfield J.F."/>
        </authorList>
    </citation>
    <scope>NUCLEOTIDE SEQUENCE [LARGE SCALE GENOMIC DNA]</scope>
</reference>
<evidence type="ECO:0000313" key="1">
    <source>
        <dbReference type="EMBL" id="EKD44389.1"/>
    </source>
</evidence>
<protein>
    <submittedName>
        <fullName evidence="1">Uncharacterized protein</fullName>
    </submittedName>
</protein>
<proteinExistence type="predicted"/>
<organism evidence="1">
    <name type="scientific">uncultured bacterium</name>
    <name type="common">gcode 4</name>
    <dbReference type="NCBI Taxonomy" id="1234023"/>
    <lineage>
        <taxon>Bacteria</taxon>
        <taxon>environmental samples</taxon>
    </lineage>
</organism>
<dbReference type="EMBL" id="AMFJ01028885">
    <property type="protein sequence ID" value="EKD44389.1"/>
    <property type="molecule type" value="Genomic_DNA"/>
</dbReference>
<name>K2A2Y8_9BACT</name>